<name>A0A1Y2G2M8_9BASI</name>
<sequence length="213" mass="21375">MSNESISNKVGNATDGTVGEQTLLNEATTVASHGLAYAKGVVGLGGNQPAANAEDAANNQQGGHTLGSLINESRDLAAHALHSAQEVVAGGAAKAEDASRDAQASNEQGKPVGYVAQARDLAGKALATAESYVAAGQKKVEEVAATTSTDDIKNAASAAGLAAAADKKTEGAISDSTRTAEGFAKELLDKADKETQGAQKQFNAAAADVNKKL</sequence>
<dbReference type="Proteomes" id="UP000193467">
    <property type="component" value="Unassembled WGS sequence"/>
</dbReference>
<comment type="caution">
    <text evidence="2">The sequence shown here is derived from an EMBL/GenBank/DDBJ whole genome shotgun (WGS) entry which is preliminary data.</text>
</comment>
<dbReference type="AlphaFoldDB" id="A0A1Y2G2M8"/>
<feature type="compositionally biased region" description="Low complexity" evidence="1">
    <location>
        <begin position="47"/>
        <end position="63"/>
    </location>
</feature>
<evidence type="ECO:0000313" key="2">
    <source>
        <dbReference type="EMBL" id="ORY91625.1"/>
    </source>
</evidence>
<feature type="region of interest" description="Disordered" evidence="1">
    <location>
        <begin position="191"/>
        <end position="213"/>
    </location>
</feature>
<dbReference type="EMBL" id="MCGR01000002">
    <property type="protein sequence ID" value="ORY91625.1"/>
    <property type="molecule type" value="Genomic_DNA"/>
</dbReference>
<organism evidence="2 3">
    <name type="scientific">Leucosporidium creatinivorum</name>
    <dbReference type="NCBI Taxonomy" id="106004"/>
    <lineage>
        <taxon>Eukaryota</taxon>
        <taxon>Fungi</taxon>
        <taxon>Dikarya</taxon>
        <taxon>Basidiomycota</taxon>
        <taxon>Pucciniomycotina</taxon>
        <taxon>Microbotryomycetes</taxon>
        <taxon>Leucosporidiales</taxon>
        <taxon>Leucosporidium</taxon>
    </lineage>
</organism>
<dbReference type="OrthoDB" id="2552817at2759"/>
<proteinExistence type="predicted"/>
<evidence type="ECO:0000313" key="3">
    <source>
        <dbReference type="Proteomes" id="UP000193467"/>
    </source>
</evidence>
<evidence type="ECO:0000256" key="1">
    <source>
        <dbReference type="SAM" id="MobiDB-lite"/>
    </source>
</evidence>
<reference evidence="2 3" key="1">
    <citation type="submission" date="2016-07" db="EMBL/GenBank/DDBJ databases">
        <title>Pervasive Adenine N6-methylation of Active Genes in Fungi.</title>
        <authorList>
            <consortium name="DOE Joint Genome Institute"/>
            <person name="Mondo S.J."/>
            <person name="Dannebaum R.O."/>
            <person name="Kuo R.C."/>
            <person name="Labutti K."/>
            <person name="Haridas S."/>
            <person name="Kuo A."/>
            <person name="Salamov A."/>
            <person name="Ahrendt S.R."/>
            <person name="Lipzen A."/>
            <person name="Sullivan W."/>
            <person name="Andreopoulos W.B."/>
            <person name="Clum A."/>
            <person name="Lindquist E."/>
            <person name="Daum C."/>
            <person name="Ramamoorthy G.K."/>
            <person name="Gryganskyi A."/>
            <person name="Culley D."/>
            <person name="Magnuson J.K."/>
            <person name="James T.Y."/>
            <person name="O'Malley M.A."/>
            <person name="Stajich J.E."/>
            <person name="Spatafora J.W."/>
            <person name="Visel A."/>
            <person name="Grigoriev I.V."/>
        </authorList>
    </citation>
    <scope>NUCLEOTIDE SEQUENCE [LARGE SCALE GENOMIC DNA]</scope>
    <source>
        <strain evidence="2 3">62-1032</strain>
    </source>
</reference>
<gene>
    <name evidence="2" type="ORF">BCR35DRAFT_72188</name>
</gene>
<feature type="region of interest" description="Disordered" evidence="1">
    <location>
        <begin position="47"/>
        <end position="67"/>
    </location>
</feature>
<feature type="region of interest" description="Disordered" evidence="1">
    <location>
        <begin position="89"/>
        <end position="112"/>
    </location>
</feature>
<protein>
    <submittedName>
        <fullName evidence="2">Proteophosphoglycan ppg4</fullName>
    </submittedName>
</protein>
<dbReference type="InParanoid" id="A0A1Y2G2M8"/>
<feature type="region of interest" description="Disordered" evidence="1">
    <location>
        <begin position="158"/>
        <end position="177"/>
    </location>
</feature>
<accession>A0A1Y2G2M8</accession>
<dbReference type="STRING" id="106004.A0A1Y2G2M8"/>
<keyword evidence="3" id="KW-1185">Reference proteome</keyword>